<accession>A0ABS6XNY8</accession>
<evidence type="ECO:0000313" key="2">
    <source>
        <dbReference type="EMBL" id="MBW4331594.1"/>
    </source>
</evidence>
<reference evidence="2 3" key="1">
    <citation type="submission" date="2021-07" db="EMBL/GenBank/DDBJ databases">
        <title>Stakelama flava sp. nov., a novel endophytic bacterium isolated from branch of Kandelia candel.</title>
        <authorList>
            <person name="Tuo L."/>
        </authorList>
    </citation>
    <scope>NUCLEOTIDE SEQUENCE [LARGE SCALE GENOMIC DNA]</scope>
    <source>
        <strain evidence="2 3">CBK3Z-3</strain>
    </source>
</reference>
<keyword evidence="3" id="KW-1185">Reference proteome</keyword>
<protein>
    <submittedName>
        <fullName evidence="2">SMP-30/gluconolactonase/LRE family protein</fullName>
    </submittedName>
</protein>
<organism evidence="2 3">
    <name type="scientific">Stakelama flava</name>
    <dbReference type="NCBI Taxonomy" id="2860338"/>
    <lineage>
        <taxon>Bacteria</taxon>
        <taxon>Pseudomonadati</taxon>
        <taxon>Pseudomonadota</taxon>
        <taxon>Alphaproteobacteria</taxon>
        <taxon>Sphingomonadales</taxon>
        <taxon>Sphingomonadaceae</taxon>
        <taxon>Stakelama</taxon>
    </lineage>
</organism>
<comment type="caution">
    <text evidence="2">The sequence shown here is derived from an EMBL/GenBank/DDBJ whole genome shotgun (WGS) entry which is preliminary data.</text>
</comment>
<name>A0ABS6XNY8_9SPHN</name>
<evidence type="ECO:0000259" key="1">
    <source>
        <dbReference type="Pfam" id="PF08450"/>
    </source>
</evidence>
<dbReference type="Pfam" id="PF08450">
    <property type="entry name" value="SGL"/>
    <property type="match status" value="1"/>
</dbReference>
<sequence length="313" mass="33205">MTRGCAARTTISSTPAGAEAVGSEPHLVLAVGATLGEGPVWVPRDNALWFVDIKSRHVHRFDPASGDAKRWDAPGEIGWVLPASDGGFVAGVADGLYRFEPEGEGFAKLRDAEPHLPDNRLNDAATDRQGRIWFGSMDNGEELRTGKLYRFEDGIVVDSGLAPVTITNGPAIAPDGGTLYAVDTMGKQIHAHTIAHDGTLSDGRCFIAFDDSVKGNPDGAICDSQGGVWVAFYGGWAVRRYDSSGTLTHQIDFPVANITKIALGGEDGCDAYATTARKGLNDAELAQQPLAGHLFHFRVDIPGIPVTSANVKP</sequence>
<gene>
    <name evidence="2" type="ORF">KY084_12015</name>
</gene>
<feature type="domain" description="SMP-30/Gluconolactonase/LRE-like region" evidence="1">
    <location>
        <begin position="35"/>
        <end position="277"/>
    </location>
</feature>
<proteinExistence type="predicted"/>
<dbReference type="PANTHER" id="PTHR10907">
    <property type="entry name" value="REGUCALCIN"/>
    <property type="match status" value="1"/>
</dbReference>
<evidence type="ECO:0000313" key="3">
    <source>
        <dbReference type="Proteomes" id="UP001197214"/>
    </source>
</evidence>
<dbReference type="Proteomes" id="UP001197214">
    <property type="component" value="Unassembled WGS sequence"/>
</dbReference>
<dbReference type="InterPro" id="IPR013658">
    <property type="entry name" value="SGL"/>
</dbReference>
<dbReference type="PANTHER" id="PTHR10907:SF47">
    <property type="entry name" value="REGUCALCIN"/>
    <property type="match status" value="1"/>
</dbReference>
<dbReference type="EMBL" id="JAHWZX010000011">
    <property type="protein sequence ID" value="MBW4331594.1"/>
    <property type="molecule type" value="Genomic_DNA"/>
</dbReference>